<keyword evidence="11" id="KW-1185">Reference proteome</keyword>
<evidence type="ECO:0000256" key="3">
    <source>
        <dbReference type="ARBA" id="ARBA00022676"/>
    </source>
</evidence>
<evidence type="ECO:0000313" key="11">
    <source>
        <dbReference type="Proteomes" id="UP000694865"/>
    </source>
</evidence>
<keyword evidence="8 10" id="KW-0333">Golgi apparatus</keyword>
<evidence type="ECO:0000313" key="12">
    <source>
        <dbReference type="RefSeq" id="XP_006816054.1"/>
    </source>
</evidence>
<feature type="transmembrane region" description="Helical" evidence="10">
    <location>
        <begin position="12"/>
        <end position="30"/>
    </location>
</feature>
<dbReference type="InterPro" id="IPR002659">
    <property type="entry name" value="Glyco_trans_31"/>
</dbReference>
<evidence type="ECO:0000256" key="1">
    <source>
        <dbReference type="ARBA" id="ARBA00004323"/>
    </source>
</evidence>
<evidence type="ECO:0000256" key="10">
    <source>
        <dbReference type="RuleBase" id="RU363063"/>
    </source>
</evidence>
<evidence type="ECO:0000256" key="6">
    <source>
        <dbReference type="ARBA" id="ARBA00022968"/>
    </source>
</evidence>
<evidence type="ECO:0000256" key="7">
    <source>
        <dbReference type="ARBA" id="ARBA00022989"/>
    </source>
</evidence>
<dbReference type="EC" id="2.4.1.-" evidence="10"/>
<protein>
    <recommendedName>
        <fullName evidence="10">Hexosyltransferase</fullName>
        <ecNumber evidence="10">2.4.1.-</ecNumber>
    </recommendedName>
</protein>
<keyword evidence="7 10" id="KW-1133">Transmembrane helix</keyword>
<sequence>MVGKSTVVAVTKYFPAACVLLCLISLYSIIPDEEAIIATSSWYVNTSQPAQHANFDFLISQSHRCEGANGDVLLVILVHSKPTERAMRTEIRESWASEKQVDGQEIVTLFVLGRSNDDRQLNDDLVNENKKYGDIILVDFIDSYDNLTLKTVACLQWTSQYCRKSKYFLKMDSDMMVNIRAVAKFLRTAPSKGFVTGEVAYTSPIRFRLRKWHVSRKEYPYSKYPPYMLGTYLLSMDVVQQLYATAKHTMFYRFEDVYIGICLRKINLTPRYDERFQVNFAAKTGRTGCEMKKLFVGHHVVQEYVHRVWEDMLDVNKVC</sequence>
<dbReference type="PANTHER" id="PTHR11214">
    <property type="entry name" value="BETA-1,3-N-ACETYLGLUCOSAMINYLTRANSFERASE"/>
    <property type="match status" value="1"/>
</dbReference>
<reference evidence="12" key="1">
    <citation type="submission" date="2025-08" db="UniProtKB">
        <authorList>
            <consortium name="RefSeq"/>
        </authorList>
    </citation>
    <scope>IDENTIFICATION</scope>
    <source>
        <tissue evidence="12">Testes</tissue>
    </source>
</reference>
<dbReference type="GeneID" id="100373563"/>
<dbReference type="RefSeq" id="XP_006816054.1">
    <property type="nucleotide sequence ID" value="XM_006815991.1"/>
</dbReference>
<keyword evidence="4" id="KW-0808">Transferase</keyword>
<keyword evidence="9 10" id="KW-0472">Membrane</keyword>
<gene>
    <name evidence="12" type="primary">LOC100373563</name>
</gene>
<accession>A0ABM0M7R3</accession>
<organism evidence="11 12">
    <name type="scientific">Saccoglossus kowalevskii</name>
    <name type="common">Acorn worm</name>
    <dbReference type="NCBI Taxonomy" id="10224"/>
    <lineage>
        <taxon>Eukaryota</taxon>
        <taxon>Metazoa</taxon>
        <taxon>Hemichordata</taxon>
        <taxon>Enteropneusta</taxon>
        <taxon>Harrimaniidae</taxon>
        <taxon>Saccoglossus</taxon>
    </lineage>
</organism>
<name>A0ABM0M7R3_SACKO</name>
<evidence type="ECO:0000256" key="2">
    <source>
        <dbReference type="ARBA" id="ARBA00008661"/>
    </source>
</evidence>
<comment type="subcellular location">
    <subcellularLocation>
        <location evidence="1 10">Golgi apparatus membrane</location>
        <topology evidence="1 10">Single-pass type II membrane protein</topology>
    </subcellularLocation>
</comment>
<evidence type="ECO:0000256" key="4">
    <source>
        <dbReference type="ARBA" id="ARBA00022679"/>
    </source>
</evidence>
<evidence type="ECO:0000256" key="8">
    <source>
        <dbReference type="ARBA" id="ARBA00023034"/>
    </source>
</evidence>
<evidence type="ECO:0000256" key="5">
    <source>
        <dbReference type="ARBA" id="ARBA00022692"/>
    </source>
</evidence>
<comment type="similarity">
    <text evidence="2 10">Belongs to the glycosyltransferase 31 family.</text>
</comment>
<keyword evidence="6 10" id="KW-0735">Signal-anchor</keyword>
<keyword evidence="5 10" id="KW-0812">Transmembrane</keyword>
<dbReference type="Pfam" id="PF01762">
    <property type="entry name" value="Galactosyl_T"/>
    <property type="match status" value="1"/>
</dbReference>
<dbReference type="PANTHER" id="PTHR11214:SF314">
    <property type="entry name" value="HEXOSYLTRANSFERASE"/>
    <property type="match status" value="1"/>
</dbReference>
<dbReference type="Proteomes" id="UP000694865">
    <property type="component" value="Unplaced"/>
</dbReference>
<proteinExistence type="inferred from homology"/>
<keyword evidence="3 10" id="KW-0328">Glycosyltransferase</keyword>
<evidence type="ECO:0000256" key="9">
    <source>
        <dbReference type="ARBA" id="ARBA00023136"/>
    </source>
</evidence>
<dbReference type="Gene3D" id="3.90.550.50">
    <property type="match status" value="1"/>
</dbReference>